<reference evidence="5" key="2">
    <citation type="submission" date="2025-08" db="UniProtKB">
        <authorList>
            <consortium name="Ensembl"/>
        </authorList>
    </citation>
    <scope>IDENTIFICATION</scope>
</reference>
<keyword evidence="4" id="KW-0732">Signal</keyword>
<dbReference type="GO" id="GO:0015020">
    <property type="term" value="F:glucuronosyltransferase activity"/>
    <property type="evidence" value="ECO:0007669"/>
    <property type="project" value="TreeGrafter"/>
</dbReference>
<sequence>MGPAVRILAFFLLQLLVSEPALAGNVLVWPTEHSHWINMKVILEALDSRGHSVTLLHSSTSPHFNNTGNFKTENFEVSFSLESSLNLVNDGLNIFLNETSSMQFTLKMWDFIMKTAALNKQMCDGVLRNEELLDRLRQSHFDVLLSDPIMPCGDLVADKLGIPLIYTYRASFGNSRERLCGQLPAPPSFVPSLPSLNTNRMGFQLRMKNFMSYVGADLVFKEWSFLTWDSYYQEITGIFFSQCHNRSAFV</sequence>
<dbReference type="Gene3D" id="3.40.50.2000">
    <property type="entry name" value="Glycogen Phosphorylase B"/>
    <property type="match status" value="1"/>
</dbReference>
<dbReference type="GeneTree" id="ENSGT00940000153212"/>
<reference evidence="5" key="3">
    <citation type="submission" date="2025-09" db="UniProtKB">
        <authorList>
            <consortium name="Ensembl"/>
        </authorList>
    </citation>
    <scope>IDENTIFICATION</scope>
</reference>
<keyword evidence="2" id="KW-0328">Glycosyltransferase</keyword>
<dbReference type="InterPro" id="IPR002213">
    <property type="entry name" value="UDP_glucos_trans"/>
</dbReference>
<comment type="similarity">
    <text evidence="1">Belongs to the UDP-glycosyltransferase family.</text>
</comment>
<name>A0A8C4T2V1_ERPCA</name>
<evidence type="ECO:0000256" key="2">
    <source>
        <dbReference type="ARBA" id="ARBA00022676"/>
    </source>
</evidence>
<dbReference type="PANTHER" id="PTHR48043">
    <property type="entry name" value="EG:EG0003.4 PROTEIN-RELATED"/>
    <property type="match status" value="1"/>
</dbReference>
<evidence type="ECO:0000256" key="1">
    <source>
        <dbReference type="ARBA" id="ARBA00009995"/>
    </source>
</evidence>
<dbReference type="Proteomes" id="UP000694620">
    <property type="component" value="Chromosome 7"/>
</dbReference>
<dbReference type="Ensembl" id="ENSECRT00000025935.1">
    <property type="protein sequence ID" value="ENSECRP00000025394.1"/>
    <property type="gene ID" value="ENSECRG00000017180.1"/>
</dbReference>
<proteinExistence type="inferred from homology"/>
<dbReference type="SUPFAM" id="SSF53756">
    <property type="entry name" value="UDP-Glycosyltransferase/glycogen phosphorylase"/>
    <property type="match status" value="1"/>
</dbReference>
<evidence type="ECO:0000313" key="6">
    <source>
        <dbReference type="Proteomes" id="UP000694620"/>
    </source>
</evidence>
<keyword evidence="3" id="KW-0808">Transferase</keyword>
<evidence type="ECO:0000256" key="3">
    <source>
        <dbReference type="ARBA" id="ARBA00022679"/>
    </source>
</evidence>
<dbReference type="InterPro" id="IPR050271">
    <property type="entry name" value="UDP-glycosyltransferase"/>
</dbReference>
<reference evidence="5" key="1">
    <citation type="submission" date="2021-06" db="EMBL/GenBank/DDBJ databases">
        <authorList>
            <consortium name="Wellcome Sanger Institute Data Sharing"/>
        </authorList>
    </citation>
    <scope>NUCLEOTIDE SEQUENCE [LARGE SCALE GENOMIC DNA]</scope>
</reference>
<evidence type="ECO:0008006" key="7">
    <source>
        <dbReference type="Google" id="ProtNLM"/>
    </source>
</evidence>
<keyword evidence="6" id="KW-1185">Reference proteome</keyword>
<accession>A0A8C4T2V1</accession>
<dbReference type="Pfam" id="PF00201">
    <property type="entry name" value="UDPGT"/>
    <property type="match status" value="1"/>
</dbReference>
<feature type="signal peptide" evidence="4">
    <location>
        <begin position="1"/>
        <end position="23"/>
    </location>
</feature>
<evidence type="ECO:0000313" key="5">
    <source>
        <dbReference type="Ensembl" id="ENSECRP00000025394.1"/>
    </source>
</evidence>
<evidence type="ECO:0000256" key="4">
    <source>
        <dbReference type="SAM" id="SignalP"/>
    </source>
</evidence>
<feature type="chain" id="PRO_5034139329" description="UDP-glucuronosyltransferase" evidence="4">
    <location>
        <begin position="24"/>
        <end position="250"/>
    </location>
</feature>
<dbReference type="PANTHER" id="PTHR48043:SF140">
    <property type="entry name" value="UDP-GLUCURONOSYLTRANSFERASE 2A1"/>
    <property type="match status" value="1"/>
</dbReference>
<organism evidence="5 6">
    <name type="scientific">Erpetoichthys calabaricus</name>
    <name type="common">Rope fish</name>
    <name type="synonym">Calamoichthys calabaricus</name>
    <dbReference type="NCBI Taxonomy" id="27687"/>
    <lineage>
        <taxon>Eukaryota</taxon>
        <taxon>Metazoa</taxon>
        <taxon>Chordata</taxon>
        <taxon>Craniata</taxon>
        <taxon>Vertebrata</taxon>
        <taxon>Euteleostomi</taxon>
        <taxon>Actinopterygii</taxon>
        <taxon>Polypteriformes</taxon>
        <taxon>Polypteridae</taxon>
        <taxon>Erpetoichthys</taxon>
    </lineage>
</organism>
<dbReference type="AlphaFoldDB" id="A0A8C4T2V1"/>
<protein>
    <recommendedName>
        <fullName evidence="7">UDP-glucuronosyltransferase</fullName>
    </recommendedName>
</protein>